<dbReference type="PANTHER" id="PTHR46564">
    <property type="entry name" value="TRANSPOSASE"/>
    <property type="match status" value="1"/>
</dbReference>
<dbReference type="GO" id="GO:0003676">
    <property type="term" value="F:nucleic acid binding"/>
    <property type="evidence" value="ECO:0007669"/>
    <property type="project" value="InterPro"/>
</dbReference>
<name>A0A2S4VB46_9BASI</name>
<dbReference type="InterPro" id="IPR036397">
    <property type="entry name" value="RNaseH_sf"/>
</dbReference>
<evidence type="ECO:0000313" key="3">
    <source>
        <dbReference type="Proteomes" id="UP000239156"/>
    </source>
</evidence>
<evidence type="ECO:0000313" key="2">
    <source>
        <dbReference type="EMBL" id="POW06769.1"/>
    </source>
</evidence>
<protein>
    <recommendedName>
        <fullName evidence="1">Tc1-like transposase DDE domain-containing protein</fullName>
    </recommendedName>
</protein>
<dbReference type="Proteomes" id="UP000239156">
    <property type="component" value="Unassembled WGS sequence"/>
</dbReference>
<dbReference type="InterPro" id="IPR038717">
    <property type="entry name" value="Tc1-like_DDE_dom"/>
</dbReference>
<dbReference type="InterPro" id="IPR009057">
    <property type="entry name" value="Homeodomain-like_sf"/>
</dbReference>
<feature type="domain" description="Tc1-like transposase DDE" evidence="1">
    <location>
        <begin position="180"/>
        <end position="318"/>
    </location>
</feature>
<dbReference type="VEuPathDB" id="FungiDB:PSTT_08722"/>
<dbReference type="SUPFAM" id="SSF46689">
    <property type="entry name" value="Homeodomain-like"/>
    <property type="match status" value="1"/>
</dbReference>
<dbReference type="PANTHER" id="PTHR46564:SF1">
    <property type="entry name" value="TRANSPOSASE"/>
    <property type="match status" value="1"/>
</dbReference>
<reference evidence="2" key="1">
    <citation type="submission" date="2017-12" db="EMBL/GenBank/DDBJ databases">
        <title>Gene loss provides genomic basis for host adaptation in cereal stripe rust fungi.</title>
        <authorList>
            <person name="Xia C."/>
        </authorList>
    </citation>
    <scope>NUCLEOTIDE SEQUENCE [LARGE SCALE GENOMIC DNA]</scope>
    <source>
        <strain evidence="2">93-210</strain>
    </source>
</reference>
<comment type="caution">
    <text evidence="2">The sequence shown here is derived from an EMBL/GenBank/DDBJ whole genome shotgun (WGS) entry which is preliminary data.</text>
</comment>
<gene>
    <name evidence="2" type="ORF">PSTT_08722</name>
</gene>
<proteinExistence type="predicted"/>
<keyword evidence="3" id="KW-1185">Reference proteome</keyword>
<dbReference type="VEuPathDB" id="FungiDB:PSHT_13644"/>
<dbReference type="AlphaFoldDB" id="A0A2S4VB46"/>
<dbReference type="EMBL" id="PKSL01000082">
    <property type="protein sequence ID" value="POW06769.1"/>
    <property type="molecule type" value="Genomic_DNA"/>
</dbReference>
<sequence>MVYRRYDSSTKITTVRMTLQNHSRSFIRQSLGRTISRQSFDRWTQLYHETQRVVRDPQEYDVRGRHSLLSSEDRDFMIELVRTEPGLFLDEMRERLYDHGGTLVGINTLQQTLVEKLSITLKKPNTVNIRKNLPYKYRWIAKMANVPAEFLVFTGKSCPSLLFFPLSGPDRPHIFFTSATDESGICSRDLLRSFSRSTRGEQASRYQLEMNAPRYSLIPAISYYGVLAMTVVDHTVRAQDFEHYLKWKVLPRMNRYPDVNSVLVMDNAAIHRRPRVARLCRAAGVKLVYLPPYCPELNPIEVCFSQVKSSLRRTQALANAADPTWLIRQTTHDIVSASLCRELYRHAGYHCPPFQISSTS</sequence>
<organism evidence="2 3">
    <name type="scientific">Puccinia striiformis</name>
    <dbReference type="NCBI Taxonomy" id="27350"/>
    <lineage>
        <taxon>Eukaryota</taxon>
        <taxon>Fungi</taxon>
        <taxon>Dikarya</taxon>
        <taxon>Basidiomycota</taxon>
        <taxon>Pucciniomycotina</taxon>
        <taxon>Pucciniomycetes</taxon>
        <taxon>Pucciniales</taxon>
        <taxon>Pucciniaceae</taxon>
        <taxon>Puccinia</taxon>
    </lineage>
</organism>
<dbReference type="Gene3D" id="3.30.420.10">
    <property type="entry name" value="Ribonuclease H-like superfamily/Ribonuclease H"/>
    <property type="match status" value="1"/>
</dbReference>
<evidence type="ECO:0000259" key="1">
    <source>
        <dbReference type="Pfam" id="PF13358"/>
    </source>
</evidence>
<accession>A0A2S4VB46</accession>
<dbReference type="Pfam" id="PF13358">
    <property type="entry name" value="DDE_3"/>
    <property type="match status" value="1"/>
</dbReference>
<dbReference type="NCBIfam" id="NF033545">
    <property type="entry name" value="transpos_IS630"/>
    <property type="match status" value="1"/>
</dbReference>
<dbReference type="InterPro" id="IPR047655">
    <property type="entry name" value="Transpos_IS630-like"/>
</dbReference>